<dbReference type="GO" id="GO:0016787">
    <property type="term" value="F:hydrolase activity"/>
    <property type="evidence" value="ECO:0007669"/>
    <property type="project" value="UniProtKB-KW"/>
</dbReference>
<dbReference type="Pfam" id="PF12706">
    <property type="entry name" value="Lactamase_B_2"/>
    <property type="match status" value="1"/>
</dbReference>
<keyword evidence="2" id="KW-0378">Hydrolase</keyword>
<dbReference type="Gene3D" id="3.60.15.10">
    <property type="entry name" value="Ribonuclease Z/Hydroxyacylglutathione hydrolase-like"/>
    <property type="match status" value="1"/>
</dbReference>
<dbReference type="CDD" id="cd16279">
    <property type="entry name" value="metallo-hydrolase-like_MBL-fold"/>
    <property type="match status" value="1"/>
</dbReference>
<dbReference type="SUPFAM" id="SSF56281">
    <property type="entry name" value="Metallo-hydrolase/oxidoreductase"/>
    <property type="match status" value="1"/>
</dbReference>
<sequence length="268" mass="29455">MPAPAPLTVTFLGTGTSTGIPMIGCDCAVCTSPNPRDKRMRPSIVVTVPAEEGSAAANLLVDTTPEMRLQMLANGIGHVEAVLITHTHADHIFGMDDIRQFNFRHNMRMPIHGTRETLEHLRRVFDYCFTETQTGGGKPQLELREIRAGEPLTLAGVEILPLTVLHGSLPVLAFKFGARFAYVTDVSKIPDEARPHLCGLDTLVVGTVRFEPHPTHFGLYQALDEVKDLAPRQAYFTHLSHHFDHDRVSAELPPNVALAYDGLKVSVP</sequence>
<accession>A0A6J4JQC2</accession>
<dbReference type="PANTHER" id="PTHR42663:SF6">
    <property type="entry name" value="HYDROLASE C777.06C-RELATED"/>
    <property type="match status" value="1"/>
</dbReference>
<evidence type="ECO:0000313" key="2">
    <source>
        <dbReference type="EMBL" id="CAA9284813.1"/>
    </source>
</evidence>
<name>A0A6J4JQC2_9BACT</name>
<reference evidence="2" key="1">
    <citation type="submission" date="2020-02" db="EMBL/GenBank/DDBJ databases">
        <authorList>
            <person name="Meier V. D."/>
        </authorList>
    </citation>
    <scope>NUCLEOTIDE SEQUENCE</scope>
    <source>
        <strain evidence="2">AVDCRST_MAG63</strain>
    </source>
</reference>
<gene>
    <name evidence="2" type="ORF">AVDCRST_MAG63-3896</name>
</gene>
<dbReference type="SMART" id="SM00849">
    <property type="entry name" value="Lactamase_B"/>
    <property type="match status" value="1"/>
</dbReference>
<dbReference type="EMBL" id="CADCTO010000520">
    <property type="protein sequence ID" value="CAA9284813.1"/>
    <property type="molecule type" value="Genomic_DNA"/>
</dbReference>
<protein>
    <submittedName>
        <fullName evidence="2">Metal-dependent hydrolases of the beta-lactamase superfamily I PhnP protein</fullName>
    </submittedName>
</protein>
<organism evidence="2">
    <name type="scientific">uncultured Armatimonadetes bacterium</name>
    <dbReference type="NCBI Taxonomy" id="157466"/>
    <lineage>
        <taxon>Bacteria</taxon>
        <taxon>Bacillati</taxon>
        <taxon>Armatimonadota</taxon>
        <taxon>environmental samples</taxon>
    </lineage>
</organism>
<dbReference type="AlphaFoldDB" id="A0A6J4JQC2"/>
<dbReference type="InterPro" id="IPR036866">
    <property type="entry name" value="RibonucZ/Hydroxyglut_hydro"/>
</dbReference>
<dbReference type="PANTHER" id="PTHR42663">
    <property type="entry name" value="HYDROLASE C777.06C-RELATED-RELATED"/>
    <property type="match status" value="1"/>
</dbReference>
<proteinExistence type="predicted"/>
<evidence type="ECO:0000259" key="1">
    <source>
        <dbReference type="SMART" id="SM00849"/>
    </source>
</evidence>
<dbReference type="InterPro" id="IPR001279">
    <property type="entry name" value="Metallo-B-lactamas"/>
</dbReference>
<feature type="domain" description="Metallo-beta-lactamase" evidence="1">
    <location>
        <begin position="40"/>
        <end position="238"/>
    </location>
</feature>